<dbReference type="PANTHER" id="PTHR38436">
    <property type="entry name" value="POLYKETIDE CYCLASE SNOAL-LIKE DOMAIN"/>
    <property type="match status" value="1"/>
</dbReference>
<name>A0ABW7WSP1_9NOCA</name>
<dbReference type="Proteomes" id="UP001611415">
    <property type="component" value="Unassembled WGS sequence"/>
</dbReference>
<sequence length="129" mass="14463">MTLGNTLESNKEIVAAFYEAAFNRKDFGAARRYLSDNYIQHNPLIADGVEGLRARLAFLGETFPALSVKVERMVAEGDYVVAHVHAVRVPGRRGVAIMDIFRLDNGRLAEHWDVMQDIPEDALNQNGMF</sequence>
<proteinExistence type="predicted"/>
<evidence type="ECO:0000313" key="2">
    <source>
        <dbReference type="Proteomes" id="UP001611415"/>
    </source>
</evidence>
<evidence type="ECO:0000313" key="1">
    <source>
        <dbReference type="EMBL" id="MFI2471782.1"/>
    </source>
</evidence>
<dbReference type="Pfam" id="PF07366">
    <property type="entry name" value="SnoaL"/>
    <property type="match status" value="1"/>
</dbReference>
<dbReference type="EMBL" id="JBIRYO010000001">
    <property type="protein sequence ID" value="MFI2471782.1"/>
    <property type="molecule type" value="Genomic_DNA"/>
</dbReference>
<accession>A0ABW7WSP1</accession>
<protein>
    <submittedName>
        <fullName evidence="1">Ester cyclase</fullName>
    </submittedName>
</protein>
<comment type="caution">
    <text evidence="1">The sequence shown here is derived from an EMBL/GenBank/DDBJ whole genome shotgun (WGS) entry which is preliminary data.</text>
</comment>
<dbReference type="RefSeq" id="WP_397090281.1">
    <property type="nucleotide sequence ID" value="NZ_JBIRYO010000001.1"/>
</dbReference>
<dbReference type="SUPFAM" id="SSF54427">
    <property type="entry name" value="NTF2-like"/>
    <property type="match status" value="1"/>
</dbReference>
<keyword evidence="2" id="KW-1185">Reference proteome</keyword>
<organism evidence="1 2">
    <name type="scientific">Nocardia xishanensis</name>
    <dbReference type="NCBI Taxonomy" id="238964"/>
    <lineage>
        <taxon>Bacteria</taxon>
        <taxon>Bacillati</taxon>
        <taxon>Actinomycetota</taxon>
        <taxon>Actinomycetes</taxon>
        <taxon>Mycobacteriales</taxon>
        <taxon>Nocardiaceae</taxon>
        <taxon>Nocardia</taxon>
    </lineage>
</organism>
<gene>
    <name evidence="1" type="ORF">ACH49W_00245</name>
</gene>
<dbReference type="Gene3D" id="3.10.450.50">
    <property type="match status" value="1"/>
</dbReference>
<dbReference type="PANTHER" id="PTHR38436:SF1">
    <property type="entry name" value="ESTER CYCLASE"/>
    <property type="match status" value="1"/>
</dbReference>
<reference evidence="1 2" key="1">
    <citation type="submission" date="2024-10" db="EMBL/GenBank/DDBJ databases">
        <title>The Natural Products Discovery Center: Release of the First 8490 Sequenced Strains for Exploring Actinobacteria Biosynthetic Diversity.</title>
        <authorList>
            <person name="Kalkreuter E."/>
            <person name="Kautsar S.A."/>
            <person name="Yang D."/>
            <person name="Bader C.D."/>
            <person name="Teijaro C.N."/>
            <person name="Fluegel L."/>
            <person name="Davis C.M."/>
            <person name="Simpson J.R."/>
            <person name="Lauterbach L."/>
            <person name="Steele A.D."/>
            <person name="Gui C."/>
            <person name="Meng S."/>
            <person name="Li G."/>
            <person name="Viehrig K."/>
            <person name="Ye F."/>
            <person name="Su P."/>
            <person name="Kiefer A.F."/>
            <person name="Nichols A."/>
            <person name="Cepeda A.J."/>
            <person name="Yan W."/>
            <person name="Fan B."/>
            <person name="Jiang Y."/>
            <person name="Adhikari A."/>
            <person name="Zheng C.-J."/>
            <person name="Schuster L."/>
            <person name="Cowan T.M."/>
            <person name="Smanski M.J."/>
            <person name="Chevrette M.G."/>
            <person name="De Carvalho L.P.S."/>
            <person name="Shen B."/>
        </authorList>
    </citation>
    <scope>NUCLEOTIDE SEQUENCE [LARGE SCALE GENOMIC DNA]</scope>
    <source>
        <strain evidence="1 2">NPDC019275</strain>
    </source>
</reference>
<dbReference type="InterPro" id="IPR032710">
    <property type="entry name" value="NTF2-like_dom_sf"/>
</dbReference>
<dbReference type="InterPro" id="IPR009959">
    <property type="entry name" value="Cyclase_SnoaL-like"/>
</dbReference>